<dbReference type="InterPro" id="IPR005809">
    <property type="entry name" value="Succ_CoA_ligase-like_bsu"/>
</dbReference>
<keyword evidence="1 5" id="KW-0436">Ligase</keyword>
<keyword evidence="3 5" id="KW-0547">Nucleotide-binding</keyword>
<feature type="domain" description="ATP-grasp" evidence="7">
    <location>
        <begin position="9"/>
        <end position="231"/>
    </location>
</feature>
<comment type="subunit">
    <text evidence="5">Heterotetramer of two alpha and two beta subunits.</text>
</comment>
<comment type="function">
    <text evidence="5">Succinyl-CoA synthetase functions in the citric acid cycle (TCA), coupling the hydrolysis of succinyl-CoA to the synthesis of either ATP or GTP and thus represents the only step of substrate-level phosphorylation in the TCA. The beta subunit provides nucleotide specificity of the enzyme and binds the substrate succinate, while the binding sites for coenzyme A and phosphate are found in the alpha subunit.</text>
</comment>
<dbReference type="Gene3D" id="3.30.470.20">
    <property type="entry name" value="ATP-grasp fold, B domain"/>
    <property type="match status" value="1"/>
</dbReference>
<evidence type="ECO:0000256" key="5">
    <source>
        <dbReference type="HAMAP-Rule" id="MF_00558"/>
    </source>
</evidence>
<evidence type="ECO:0000256" key="2">
    <source>
        <dbReference type="ARBA" id="ARBA00022723"/>
    </source>
</evidence>
<keyword evidence="5 6" id="KW-0067">ATP-binding</keyword>
<dbReference type="InterPro" id="IPR005811">
    <property type="entry name" value="SUCC_ACL_C"/>
</dbReference>
<dbReference type="PROSITE" id="PS50975">
    <property type="entry name" value="ATP_GRASP"/>
    <property type="match status" value="1"/>
</dbReference>
<dbReference type="Pfam" id="PF08442">
    <property type="entry name" value="ATP-grasp_2"/>
    <property type="match status" value="1"/>
</dbReference>
<evidence type="ECO:0000256" key="1">
    <source>
        <dbReference type="ARBA" id="ARBA00022598"/>
    </source>
</evidence>
<proteinExistence type="inferred from homology"/>
<feature type="binding site" evidence="5">
    <location>
        <position position="95"/>
    </location>
    <ligand>
        <name>ATP</name>
        <dbReference type="ChEBI" id="CHEBI:30616"/>
    </ligand>
</feature>
<dbReference type="HAMAP" id="MF_00558">
    <property type="entry name" value="Succ_CoA_beta"/>
    <property type="match status" value="1"/>
</dbReference>
<dbReference type="InterPro" id="IPR016102">
    <property type="entry name" value="Succinyl-CoA_synth-like"/>
</dbReference>
<dbReference type="NCBIfam" id="TIGR01016">
    <property type="entry name" value="sucCoAbeta"/>
    <property type="match status" value="1"/>
</dbReference>
<feature type="binding site" evidence="5">
    <location>
        <position position="92"/>
    </location>
    <ligand>
        <name>ATP</name>
        <dbReference type="ChEBI" id="CHEBI:30616"/>
    </ligand>
</feature>
<comment type="pathway">
    <text evidence="5">Carbohydrate metabolism; tricarboxylic acid cycle; succinate from succinyl-CoA (ligase route): step 1/1.</text>
</comment>
<feature type="binding site" evidence="5">
    <location>
        <position position="100"/>
    </location>
    <ligand>
        <name>ATP</name>
        <dbReference type="ChEBI" id="CHEBI:30616"/>
    </ligand>
</feature>
<evidence type="ECO:0000313" key="9">
    <source>
        <dbReference type="Proteomes" id="UP000327143"/>
    </source>
</evidence>
<evidence type="ECO:0000256" key="6">
    <source>
        <dbReference type="PROSITE-ProRule" id="PRU00409"/>
    </source>
</evidence>
<dbReference type="PANTHER" id="PTHR11815">
    <property type="entry name" value="SUCCINYL-COA SYNTHETASE BETA CHAIN"/>
    <property type="match status" value="1"/>
</dbReference>
<comment type="cofactor">
    <cofactor evidence="5">
        <name>Mg(2+)</name>
        <dbReference type="ChEBI" id="CHEBI:18420"/>
    </cofactor>
    <text evidence="5">Binds 1 Mg(2+) ion per subunit.</text>
</comment>
<evidence type="ECO:0000256" key="4">
    <source>
        <dbReference type="ARBA" id="ARBA00022842"/>
    </source>
</evidence>
<evidence type="ECO:0000313" key="8">
    <source>
        <dbReference type="EMBL" id="QEU87346.1"/>
    </source>
</evidence>
<dbReference type="Gene3D" id="3.40.50.261">
    <property type="entry name" value="Succinyl-CoA synthetase domains"/>
    <property type="match status" value="1"/>
</dbReference>
<dbReference type="GO" id="GO:0004775">
    <property type="term" value="F:succinate-CoA ligase (ADP-forming) activity"/>
    <property type="evidence" value="ECO:0007669"/>
    <property type="project" value="UniProtKB-EC"/>
</dbReference>
<keyword evidence="5" id="KW-0816">Tricarboxylic acid cycle</keyword>
<organism evidence="8 9">
    <name type="scientific">Streptomyces viridosporus T7A</name>
    <dbReference type="NCBI Taxonomy" id="665577"/>
    <lineage>
        <taxon>Bacteria</taxon>
        <taxon>Bacillati</taxon>
        <taxon>Actinomycetota</taxon>
        <taxon>Actinomycetes</taxon>
        <taxon>Kitasatosporales</taxon>
        <taxon>Streptomycetaceae</taxon>
        <taxon>Streptomyces</taxon>
    </lineage>
</organism>
<protein>
    <recommendedName>
        <fullName evidence="5">Succinate--CoA ligase [ADP-forming] subunit beta</fullName>
        <ecNumber evidence="5">6.2.1.5</ecNumber>
    </recommendedName>
    <alternativeName>
        <fullName evidence="5">Succinyl-CoA synthetase subunit beta</fullName>
        <shortName evidence="5">SCS-beta</shortName>
    </alternativeName>
</protein>
<dbReference type="NCBIfam" id="NF001913">
    <property type="entry name" value="PRK00696.1"/>
    <property type="match status" value="1"/>
</dbReference>
<feature type="binding site" evidence="5">
    <location>
        <position position="257"/>
    </location>
    <ligand>
        <name>substrate</name>
        <note>ligand shared with subunit alpha</note>
    </ligand>
</feature>
<feature type="binding site" evidence="5">
    <location>
        <begin position="52"/>
        <end position="54"/>
    </location>
    <ligand>
        <name>ATP</name>
        <dbReference type="ChEBI" id="CHEBI:30616"/>
    </ligand>
</feature>
<dbReference type="PROSITE" id="PS01217">
    <property type="entry name" value="SUCCINYL_COA_LIG_3"/>
    <property type="match status" value="1"/>
</dbReference>
<dbReference type="Pfam" id="PF00549">
    <property type="entry name" value="Ligase_CoA"/>
    <property type="match status" value="1"/>
</dbReference>
<feature type="binding site" evidence="5">
    <location>
        <begin position="319"/>
        <end position="321"/>
    </location>
    <ligand>
        <name>substrate</name>
        <note>ligand shared with subunit alpha</note>
    </ligand>
</feature>
<dbReference type="RefSeq" id="WP_004984282.1">
    <property type="nucleotide sequence ID" value="NZ_CP023700.1"/>
</dbReference>
<dbReference type="InterPro" id="IPR013650">
    <property type="entry name" value="ATP-grasp_succ-CoA_synth-type"/>
</dbReference>
<reference evidence="8 9" key="1">
    <citation type="submission" date="2017-09" db="EMBL/GenBank/DDBJ databases">
        <authorList>
            <person name="Lee N."/>
            <person name="Cho B.-K."/>
        </authorList>
    </citation>
    <scope>NUCLEOTIDE SEQUENCE [LARGE SCALE GENOMIC DNA]</scope>
    <source>
        <strain evidence="8 9">ATCC 39115</strain>
    </source>
</reference>
<dbReference type="InterPro" id="IPR013815">
    <property type="entry name" value="ATP_grasp_subdomain_1"/>
</dbReference>
<dbReference type="PANTHER" id="PTHR11815:SF10">
    <property type="entry name" value="SUCCINATE--COA LIGASE [GDP-FORMING] SUBUNIT BETA, MITOCHONDRIAL"/>
    <property type="match status" value="1"/>
</dbReference>
<dbReference type="SUPFAM" id="SSF56059">
    <property type="entry name" value="Glutathione synthetase ATP-binding domain-like"/>
    <property type="match status" value="1"/>
</dbReference>
<keyword evidence="2 5" id="KW-0479">Metal-binding</keyword>
<comment type="catalytic activity">
    <reaction evidence="5">
        <text>succinate + ATP + CoA = succinyl-CoA + ADP + phosphate</text>
        <dbReference type="Rhea" id="RHEA:17661"/>
        <dbReference type="ChEBI" id="CHEBI:30031"/>
        <dbReference type="ChEBI" id="CHEBI:30616"/>
        <dbReference type="ChEBI" id="CHEBI:43474"/>
        <dbReference type="ChEBI" id="CHEBI:57287"/>
        <dbReference type="ChEBI" id="CHEBI:57292"/>
        <dbReference type="ChEBI" id="CHEBI:456216"/>
        <dbReference type="EC" id="6.2.1.5"/>
    </reaction>
</comment>
<accession>A0ABX6AJE5</accession>
<dbReference type="InterPro" id="IPR011761">
    <property type="entry name" value="ATP-grasp"/>
</dbReference>
<keyword evidence="9" id="KW-1185">Reference proteome</keyword>
<dbReference type="EC" id="6.2.1.5" evidence="5"/>
<comment type="catalytic activity">
    <reaction evidence="5">
        <text>GTP + succinate + CoA = succinyl-CoA + GDP + phosphate</text>
        <dbReference type="Rhea" id="RHEA:22120"/>
        <dbReference type="ChEBI" id="CHEBI:30031"/>
        <dbReference type="ChEBI" id="CHEBI:37565"/>
        <dbReference type="ChEBI" id="CHEBI:43474"/>
        <dbReference type="ChEBI" id="CHEBI:57287"/>
        <dbReference type="ChEBI" id="CHEBI:57292"/>
        <dbReference type="ChEBI" id="CHEBI:58189"/>
    </reaction>
</comment>
<dbReference type="EMBL" id="CP023700">
    <property type="protein sequence ID" value="QEU87346.1"/>
    <property type="molecule type" value="Genomic_DNA"/>
</dbReference>
<dbReference type="InterPro" id="IPR017866">
    <property type="entry name" value="Succ-CoA_synthase_bsu_CS"/>
</dbReference>
<evidence type="ECO:0000259" key="7">
    <source>
        <dbReference type="PROSITE" id="PS50975"/>
    </source>
</evidence>
<feature type="binding site" evidence="5">
    <location>
        <position position="45"/>
    </location>
    <ligand>
        <name>ATP</name>
        <dbReference type="ChEBI" id="CHEBI:30616"/>
    </ligand>
</feature>
<evidence type="ECO:0000256" key="3">
    <source>
        <dbReference type="ARBA" id="ARBA00022741"/>
    </source>
</evidence>
<sequence length="393" mass="41175">MDLFEYQARDLFAKHGVPVLAGEVIDTPEAAREITERLGGKSVVKAQVKVGGRGKAGGVKLAATPDEAVARATDILGMDIKGHTVHKVMIAETAPEIVEEYYVSFLLDRANRTFLSIASVEGGMDIEEVAATRPEAVAKIAIDAIDGVDKAKAQEIAAAAKFPAEVADQVADVLVKLWEVFVKEDALLVEVNPLAKVASGDVLALDGKVSLDDNAEFRHPEFEELQDKAAANPLEAAAKEKNLNYVKLDGEVGIIGNGAGLVMSTLDVVAYAGEAHKGVKPANFLDIGGGASAEVMANGLEIILGDPDVKSVFVNVFGGITACDAVANGIVQALELLKSKGEEVDKPLVVRLDGNNAELGRKILTDANHPLVQQVDTMDGAADKAAELAAAAK</sequence>
<keyword evidence="4 5" id="KW-0460">Magnesium</keyword>
<dbReference type="Proteomes" id="UP000327143">
    <property type="component" value="Chromosome"/>
</dbReference>
<feature type="binding site" evidence="5">
    <location>
        <position position="206"/>
    </location>
    <ligand>
        <name>Mg(2+)</name>
        <dbReference type="ChEBI" id="CHEBI:18420"/>
    </ligand>
</feature>
<gene>
    <name evidence="5" type="primary">sucC</name>
    <name evidence="8" type="ORF">CP969_23715</name>
</gene>
<comment type="similarity">
    <text evidence="5">Belongs to the succinate/malate CoA ligase beta subunit family.</text>
</comment>
<dbReference type="SUPFAM" id="SSF52210">
    <property type="entry name" value="Succinyl-CoA synthetase domains"/>
    <property type="match status" value="1"/>
</dbReference>
<name>A0ABX6AJE5_STRVD</name>
<feature type="binding site" evidence="5">
    <location>
        <position position="192"/>
    </location>
    <ligand>
        <name>Mg(2+)</name>
        <dbReference type="ChEBI" id="CHEBI:18420"/>
    </ligand>
</feature>
<dbReference type="Gene3D" id="3.30.1490.20">
    <property type="entry name" value="ATP-grasp fold, A domain"/>
    <property type="match status" value="1"/>
</dbReference>
<dbReference type="PIRSF" id="PIRSF001554">
    <property type="entry name" value="SucCS_beta"/>
    <property type="match status" value="1"/>
</dbReference>